<dbReference type="EMBL" id="BJVJ01000118">
    <property type="protein sequence ID" value="GEL26874.1"/>
    <property type="molecule type" value="Genomic_DNA"/>
</dbReference>
<dbReference type="GO" id="GO:0016705">
    <property type="term" value="F:oxidoreductase activity, acting on paired donors, with incorporation or reduction of molecular oxygen"/>
    <property type="evidence" value="ECO:0007669"/>
    <property type="project" value="InterPro"/>
</dbReference>
<gene>
    <name evidence="2" type="ORF">PSU4_58280</name>
</gene>
<accession>A0A511DSZ5</accession>
<dbReference type="InterPro" id="IPR001128">
    <property type="entry name" value="Cyt_P450"/>
</dbReference>
<dbReference type="Proteomes" id="UP000321685">
    <property type="component" value="Unassembled WGS sequence"/>
</dbReference>
<comment type="caution">
    <text evidence="2">The sequence shown here is derived from an EMBL/GenBank/DDBJ whole genome shotgun (WGS) entry which is preliminary data.</text>
</comment>
<reference evidence="2 3" key="1">
    <citation type="submission" date="2019-07" db="EMBL/GenBank/DDBJ databases">
        <title>Whole genome shotgun sequence of Pseudonocardia sulfidoxydans NBRC 16205.</title>
        <authorList>
            <person name="Hosoyama A."/>
            <person name="Uohara A."/>
            <person name="Ohji S."/>
            <person name="Ichikawa N."/>
        </authorList>
    </citation>
    <scope>NUCLEOTIDE SEQUENCE [LARGE SCALE GENOMIC DNA]</scope>
    <source>
        <strain evidence="2 3">NBRC 16205</strain>
    </source>
</reference>
<dbReference type="AlphaFoldDB" id="A0A511DSZ5"/>
<dbReference type="Pfam" id="PF00067">
    <property type="entry name" value="p450"/>
    <property type="match status" value="1"/>
</dbReference>
<dbReference type="GO" id="GO:0005506">
    <property type="term" value="F:iron ion binding"/>
    <property type="evidence" value="ECO:0007669"/>
    <property type="project" value="InterPro"/>
</dbReference>
<dbReference type="SUPFAM" id="SSF48264">
    <property type="entry name" value="Cytochrome P450"/>
    <property type="match status" value="1"/>
</dbReference>
<evidence type="ECO:0000313" key="2">
    <source>
        <dbReference type="EMBL" id="GEL26874.1"/>
    </source>
</evidence>
<dbReference type="InterPro" id="IPR036396">
    <property type="entry name" value="Cyt_P450_sf"/>
</dbReference>
<evidence type="ECO:0000313" key="3">
    <source>
        <dbReference type="Proteomes" id="UP000321685"/>
    </source>
</evidence>
<dbReference type="InterPro" id="IPR002397">
    <property type="entry name" value="Cyt_P450_B"/>
</dbReference>
<name>A0A511DSZ5_9PSEU</name>
<dbReference type="PANTHER" id="PTHR46696">
    <property type="entry name" value="P450, PUTATIVE (EUROFUNG)-RELATED"/>
    <property type="match status" value="1"/>
</dbReference>
<dbReference type="GO" id="GO:0020037">
    <property type="term" value="F:heme binding"/>
    <property type="evidence" value="ECO:0007669"/>
    <property type="project" value="InterPro"/>
</dbReference>
<proteinExistence type="inferred from homology"/>
<dbReference type="OrthoDB" id="3209493at2"/>
<protein>
    <submittedName>
        <fullName evidence="2">Cytochrome P450</fullName>
    </submittedName>
</protein>
<dbReference type="PANTHER" id="PTHR46696:SF6">
    <property type="entry name" value="P450, PUTATIVE (EUROFUNG)-RELATED"/>
    <property type="match status" value="1"/>
</dbReference>
<dbReference type="GO" id="GO:0004497">
    <property type="term" value="F:monooxygenase activity"/>
    <property type="evidence" value="ECO:0007669"/>
    <property type="project" value="InterPro"/>
</dbReference>
<evidence type="ECO:0000256" key="1">
    <source>
        <dbReference type="ARBA" id="ARBA00010617"/>
    </source>
</evidence>
<keyword evidence="3" id="KW-1185">Reference proteome</keyword>
<organism evidence="2 3">
    <name type="scientific">Pseudonocardia sulfidoxydans NBRC 16205</name>
    <dbReference type="NCBI Taxonomy" id="1223511"/>
    <lineage>
        <taxon>Bacteria</taxon>
        <taxon>Bacillati</taxon>
        <taxon>Actinomycetota</taxon>
        <taxon>Actinomycetes</taxon>
        <taxon>Pseudonocardiales</taxon>
        <taxon>Pseudonocardiaceae</taxon>
        <taxon>Pseudonocardia</taxon>
    </lineage>
</organism>
<dbReference type="PRINTS" id="PR00359">
    <property type="entry name" value="BP450"/>
</dbReference>
<comment type="similarity">
    <text evidence="1">Belongs to the cytochrome P450 family.</text>
</comment>
<dbReference type="RefSeq" id="WP_147115649.1">
    <property type="nucleotide sequence ID" value="NZ_BJVJ01000118.1"/>
</dbReference>
<sequence length="411" mass="47190">MSLTTNFDQYNYPVGPDFTPFDFIEDLRDEIHENNTPVFWSETYGGYWIVGGYPEAREIWLNTKTFSNLGITFPEWEMPDGRQLMLAGYDAPQHTKYRRLVQDTFSPTAAARMTDYFRKDANRLIDRFIDRGHANIATELAGAVPGRMAAMLCGLEPEKGDVYRTWTKAMTQGGPRGDANVEPLMRDFKNAFWEMLEDHRANPGDDVMSYLISSTIDDKPLTDEELMDFFAVILIGGIDNTAFLLSDICWRLAWDRELRRRLIKHPEILETTIDEFQRYYAQGGASRLIMEDVEIAGVQMKKGQHLFFCVPLINRDPREFENPDTFLPTRSPNRHLNLGVGTHRCIGAHLLRVEATVVVEELLRRIPDFELDLSQEPIWINGQTGGFDEVHVKFPPGGGYDQAIRTRQYCS</sequence>
<dbReference type="Gene3D" id="1.10.630.10">
    <property type="entry name" value="Cytochrome P450"/>
    <property type="match status" value="1"/>
</dbReference>